<evidence type="ECO:0000313" key="3">
    <source>
        <dbReference type="Proteomes" id="UP000299102"/>
    </source>
</evidence>
<sequence>MVIYKFDRCAVRKVPCIQRQMRGRIVVGKQEPAEAARRLHKSCSMRHSWGRGARRYRKTLTFAENFKRNKTNETVRGMWNKRTVPPNEVSGSSRCPPTAAWRGARARGGEA</sequence>
<accession>A0A4C1SYW9</accession>
<organism evidence="2 3">
    <name type="scientific">Eumeta variegata</name>
    <name type="common">Bagworm moth</name>
    <name type="synonym">Eumeta japonica</name>
    <dbReference type="NCBI Taxonomy" id="151549"/>
    <lineage>
        <taxon>Eukaryota</taxon>
        <taxon>Metazoa</taxon>
        <taxon>Ecdysozoa</taxon>
        <taxon>Arthropoda</taxon>
        <taxon>Hexapoda</taxon>
        <taxon>Insecta</taxon>
        <taxon>Pterygota</taxon>
        <taxon>Neoptera</taxon>
        <taxon>Endopterygota</taxon>
        <taxon>Lepidoptera</taxon>
        <taxon>Glossata</taxon>
        <taxon>Ditrysia</taxon>
        <taxon>Tineoidea</taxon>
        <taxon>Psychidae</taxon>
        <taxon>Oiketicinae</taxon>
        <taxon>Eumeta</taxon>
    </lineage>
</organism>
<dbReference type="AlphaFoldDB" id="A0A4C1SYW9"/>
<keyword evidence="3" id="KW-1185">Reference proteome</keyword>
<comment type="caution">
    <text evidence="2">The sequence shown here is derived from an EMBL/GenBank/DDBJ whole genome shotgun (WGS) entry which is preliminary data.</text>
</comment>
<protein>
    <submittedName>
        <fullName evidence="2">Uncharacterized protein</fullName>
    </submittedName>
</protein>
<gene>
    <name evidence="2" type="ORF">EVAR_4775_1</name>
</gene>
<feature type="region of interest" description="Disordered" evidence="1">
    <location>
        <begin position="81"/>
        <end position="111"/>
    </location>
</feature>
<evidence type="ECO:0000256" key="1">
    <source>
        <dbReference type="SAM" id="MobiDB-lite"/>
    </source>
</evidence>
<evidence type="ECO:0000313" key="2">
    <source>
        <dbReference type="EMBL" id="GBP07402.1"/>
    </source>
</evidence>
<dbReference type="Proteomes" id="UP000299102">
    <property type="component" value="Unassembled WGS sequence"/>
</dbReference>
<reference evidence="2 3" key="1">
    <citation type="journal article" date="2019" name="Commun. Biol.">
        <title>The bagworm genome reveals a unique fibroin gene that provides high tensile strength.</title>
        <authorList>
            <person name="Kono N."/>
            <person name="Nakamura H."/>
            <person name="Ohtoshi R."/>
            <person name="Tomita M."/>
            <person name="Numata K."/>
            <person name="Arakawa K."/>
        </authorList>
    </citation>
    <scope>NUCLEOTIDE SEQUENCE [LARGE SCALE GENOMIC DNA]</scope>
</reference>
<dbReference type="EMBL" id="BGZK01000026">
    <property type="protein sequence ID" value="GBP07402.1"/>
    <property type="molecule type" value="Genomic_DNA"/>
</dbReference>
<proteinExistence type="predicted"/>
<name>A0A4C1SYW9_EUMVA</name>